<evidence type="ECO:0000313" key="1">
    <source>
        <dbReference type="EMBL" id="TKJ02520.1"/>
    </source>
</evidence>
<dbReference type="SUPFAM" id="SSF56796">
    <property type="entry name" value="Dehydroquinate synthase-like"/>
    <property type="match status" value="1"/>
</dbReference>
<dbReference type="AlphaFoldDB" id="A0A9X9A8I2"/>
<accession>A0A9X9A8I2</accession>
<feature type="non-terminal residue" evidence="1">
    <location>
        <position position="72"/>
    </location>
</feature>
<gene>
    <name evidence="1" type="ORF">FC695_16350</name>
</gene>
<proteinExistence type="predicted"/>
<comment type="caution">
    <text evidence="1">The sequence shown here is derived from an EMBL/GenBank/DDBJ whole genome shotgun (WGS) entry which is preliminary data.</text>
</comment>
<dbReference type="EMBL" id="SZOH01001044">
    <property type="protein sequence ID" value="TKJ02520.1"/>
    <property type="molecule type" value="Genomic_DNA"/>
</dbReference>
<evidence type="ECO:0000313" key="2">
    <source>
        <dbReference type="Proteomes" id="UP000308444"/>
    </source>
</evidence>
<reference evidence="1 2" key="1">
    <citation type="journal article" date="2019" name="Environ. Microbiol.">
        <title>An active ?-lactamase is a part of an orchestrated cell wall stress resistance network of Bacillus subtilis and related rhizosphere species.</title>
        <authorList>
            <person name="Bucher T."/>
            <person name="Keren-Paz A."/>
            <person name="Hausser J."/>
            <person name="Olender T."/>
            <person name="Cytryn E."/>
            <person name="Kolodkin-Gal I."/>
        </authorList>
    </citation>
    <scope>NUCLEOTIDE SEQUENCE [LARGE SCALE GENOMIC DNA]</scope>
    <source>
        <strain evidence="1 2">I32</strain>
    </source>
</reference>
<dbReference type="Proteomes" id="UP000308444">
    <property type="component" value="Unassembled WGS sequence"/>
</dbReference>
<organism evidence="1 2">
    <name type="scientific">Bacillus cereus</name>
    <dbReference type="NCBI Taxonomy" id="1396"/>
    <lineage>
        <taxon>Bacteria</taxon>
        <taxon>Bacillati</taxon>
        <taxon>Bacillota</taxon>
        <taxon>Bacilli</taxon>
        <taxon>Bacillales</taxon>
        <taxon>Bacillaceae</taxon>
        <taxon>Bacillus</taxon>
        <taxon>Bacillus cereus group</taxon>
    </lineage>
</organism>
<name>A0A9X9A8I2_BACCE</name>
<dbReference type="Gene3D" id="3.40.50.1970">
    <property type="match status" value="1"/>
</dbReference>
<protein>
    <submittedName>
        <fullName evidence="1">3-dehydroquinate synthase</fullName>
    </submittedName>
</protein>
<sequence>MGNIHIQTKSKEYDVHVGKEVLSNLTTIVQNMQPAVSNVMIISDEAVASLHLQTVIDALQVEQHVFSFVVPS</sequence>